<feature type="transmembrane region" description="Helical" evidence="8">
    <location>
        <begin position="216"/>
        <end position="237"/>
    </location>
</feature>
<name>A0A7Y2LYT3_9MICO</name>
<feature type="transmembrane region" description="Helical" evidence="8">
    <location>
        <begin position="160"/>
        <end position="180"/>
    </location>
</feature>
<dbReference type="InterPro" id="IPR000515">
    <property type="entry name" value="MetI-like"/>
</dbReference>
<feature type="transmembrane region" description="Helical" evidence="8">
    <location>
        <begin position="542"/>
        <end position="567"/>
    </location>
</feature>
<dbReference type="PANTHER" id="PTHR43357">
    <property type="entry name" value="INNER MEMBRANE ABC TRANSPORTER PERMEASE PROTEIN YDCV"/>
    <property type="match status" value="1"/>
</dbReference>
<evidence type="ECO:0000256" key="8">
    <source>
        <dbReference type="RuleBase" id="RU363032"/>
    </source>
</evidence>
<feature type="transmembrane region" description="Helical" evidence="8">
    <location>
        <begin position="496"/>
        <end position="522"/>
    </location>
</feature>
<proteinExistence type="inferred from homology"/>
<sequence>MTASTPSPWEIADAVPVRGRRKSRGTGPSIFTPIVIAASAVIAFLVLLPAARIVQSGVTEMGWSGLVRLVTRPYFGQLMGETAIVVVSSSVLAIVVATLLAWLNERTDATMGVAGDLLPLVPLFLPSVAMAIGWVMLAAPDAGFINGALSLLPGSPQVDIYSYPGLIFVYVLVLVPYAYLPISAAFRALDLSREEAARVCGAGNVRVFFTVALRSVAPAIASSLVLVVIVAFAMYSIPTVIATRARIDIVAVSIVEAVTQTYPIDYSTALGLSLIMFAILFALWLLQQRVLGQGRFARVGDRTEGASLTRLGGWRWVARGMMILYILCAAVLPVAALVVVSFQRFWTPDFANAIWGFENYVKVFNDQVGMKALVNSLQLGVTAAAATIVAALLIIIFKQRNPHGILQRIVDGVSKLPAVVSHIVLGIGIVLAFAGPPFRLGSTVWIILLAYLLTYLPYAMLTLEGSRAQISDSLTEAAQVSGAWDWRAVRTVVLPLMVPGIASAGALLFVLMTGDLSLAVLLSTPRTPVMGLIVLDYWGQGTIPSVATISVIMTVISAIVVGVLQFLGRPRYLHKR</sequence>
<keyword evidence="4" id="KW-0997">Cell inner membrane</keyword>
<keyword evidence="5 8" id="KW-0812">Transmembrane</keyword>
<evidence type="ECO:0000259" key="9">
    <source>
        <dbReference type="PROSITE" id="PS50928"/>
    </source>
</evidence>
<dbReference type="RefSeq" id="WP_167038803.1">
    <property type="nucleotide sequence ID" value="NZ_BAAANA010000001.1"/>
</dbReference>
<dbReference type="InterPro" id="IPR035906">
    <property type="entry name" value="MetI-like_sf"/>
</dbReference>
<dbReference type="GO" id="GO:0005886">
    <property type="term" value="C:plasma membrane"/>
    <property type="evidence" value="ECO:0007669"/>
    <property type="project" value="UniProtKB-SubCell"/>
</dbReference>
<keyword evidence="6 8" id="KW-1133">Transmembrane helix</keyword>
<feature type="transmembrane region" description="Helical" evidence="8">
    <location>
        <begin position="418"/>
        <end position="438"/>
    </location>
</feature>
<keyword evidence="3" id="KW-1003">Cell membrane</keyword>
<feature type="transmembrane region" description="Helical" evidence="8">
    <location>
        <begin position="115"/>
        <end position="140"/>
    </location>
</feature>
<keyword evidence="2 8" id="KW-0813">Transport</keyword>
<feature type="transmembrane region" description="Helical" evidence="8">
    <location>
        <begin position="377"/>
        <end position="397"/>
    </location>
</feature>
<dbReference type="GO" id="GO:0055085">
    <property type="term" value="P:transmembrane transport"/>
    <property type="evidence" value="ECO:0007669"/>
    <property type="project" value="InterPro"/>
</dbReference>
<dbReference type="Proteomes" id="UP000543598">
    <property type="component" value="Unassembled WGS sequence"/>
</dbReference>
<evidence type="ECO:0000256" key="5">
    <source>
        <dbReference type="ARBA" id="ARBA00022692"/>
    </source>
</evidence>
<dbReference type="PANTHER" id="PTHR43357:SF4">
    <property type="entry name" value="INNER MEMBRANE ABC TRANSPORTER PERMEASE PROTEIN YDCV"/>
    <property type="match status" value="1"/>
</dbReference>
<dbReference type="Pfam" id="PF00528">
    <property type="entry name" value="BPD_transp_1"/>
    <property type="match status" value="2"/>
</dbReference>
<evidence type="ECO:0000313" key="11">
    <source>
        <dbReference type="Proteomes" id="UP000543598"/>
    </source>
</evidence>
<feature type="transmembrane region" description="Helical" evidence="8">
    <location>
        <begin position="266"/>
        <end position="286"/>
    </location>
</feature>
<evidence type="ECO:0000256" key="4">
    <source>
        <dbReference type="ARBA" id="ARBA00022519"/>
    </source>
</evidence>
<keyword evidence="7 8" id="KW-0472">Membrane</keyword>
<feature type="transmembrane region" description="Helical" evidence="8">
    <location>
        <begin position="30"/>
        <end position="54"/>
    </location>
</feature>
<evidence type="ECO:0000256" key="2">
    <source>
        <dbReference type="ARBA" id="ARBA00022448"/>
    </source>
</evidence>
<protein>
    <submittedName>
        <fullName evidence="10">Iron ABC transporter permease</fullName>
    </submittedName>
</protein>
<evidence type="ECO:0000256" key="7">
    <source>
        <dbReference type="ARBA" id="ARBA00023136"/>
    </source>
</evidence>
<keyword evidence="11" id="KW-1185">Reference proteome</keyword>
<dbReference type="EMBL" id="JABEMB010000005">
    <property type="protein sequence ID" value="NNH03346.1"/>
    <property type="molecule type" value="Genomic_DNA"/>
</dbReference>
<dbReference type="AlphaFoldDB" id="A0A7Y2LYT3"/>
<feature type="transmembrane region" description="Helical" evidence="8">
    <location>
        <begin position="74"/>
        <end position="103"/>
    </location>
</feature>
<organism evidence="10 11">
    <name type="scientific">Microbacterium ulmi</name>
    <dbReference type="NCBI Taxonomy" id="179095"/>
    <lineage>
        <taxon>Bacteria</taxon>
        <taxon>Bacillati</taxon>
        <taxon>Actinomycetota</taxon>
        <taxon>Actinomycetes</taxon>
        <taxon>Micrococcales</taxon>
        <taxon>Microbacteriaceae</taxon>
        <taxon>Microbacterium</taxon>
    </lineage>
</organism>
<feature type="domain" description="ABC transmembrane type-1" evidence="9">
    <location>
        <begin position="79"/>
        <end position="287"/>
    </location>
</feature>
<evidence type="ECO:0000313" key="10">
    <source>
        <dbReference type="EMBL" id="NNH03346.1"/>
    </source>
</evidence>
<dbReference type="Gene3D" id="1.10.3720.10">
    <property type="entry name" value="MetI-like"/>
    <property type="match status" value="2"/>
</dbReference>
<feature type="transmembrane region" description="Helical" evidence="8">
    <location>
        <begin position="322"/>
        <end position="342"/>
    </location>
</feature>
<dbReference type="SUPFAM" id="SSF161098">
    <property type="entry name" value="MetI-like"/>
    <property type="match status" value="2"/>
</dbReference>
<gene>
    <name evidence="10" type="ORF">HLA99_05720</name>
</gene>
<comment type="similarity">
    <text evidence="8">Belongs to the binding-protein-dependent transport system permease family.</text>
</comment>
<accession>A0A7Y2LYT3</accession>
<dbReference type="CDD" id="cd06261">
    <property type="entry name" value="TM_PBP2"/>
    <property type="match status" value="2"/>
</dbReference>
<comment type="caution">
    <text evidence="10">The sequence shown here is derived from an EMBL/GenBank/DDBJ whole genome shotgun (WGS) entry which is preliminary data.</text>
</comment>
<evidence type="ECO:0000256" key="6">
    <source>
        <dbReference type="ARBA" id="ARBA00022989"/>
    </source>
</evidence>
<feature type="domain" description="ABC transmembrane type-1" evidence="9">
    <location>
        <begin position="373"/>
        <end position="564"/>
    </location>
</feature>
<evidence type="ECO:0000256" key="1">
    <source>
        <dbReference type="ARBA" id="ARBA00004429"/>
    </source>
</evidence>
<reference evidence="10 11" key="1">
    <citation type="submission" date="2020-05" db="EMBL/GenBank/DDBJ databases">
        <title>MicrobeNet Type strains.</title>
        <authorList>
            <person name="Nicholson A.C."/>
        </authorList>
    </citation>
    <scope>NUCLEOTIDE SEQUENCE [LARGE SCALE GENOMIC DNA]</scope>
    <source>
        <strain evidence="10 11">JCM 14282</strain>
    </source>
</reference>
<comment type="subcellular location">
    <subcellularLocation>
        <location evidence="1">Cell inner membrane</location>
        <topology evidence="1">Multi-pass membrane protein</topology>
    </subcellularLocation>
    <subcellularLocation>
        <location evidence="8">Cell membrane</location>
        <topology evidence="8">Multi-pass membrane protein</topology>
    </subcellularLocation>
</comment>
<feature type="transmembrane region" description="Helical" evidence="8">
    <location>
        <begin position="444"/>
        <end position="463"/>
    </location>
</feature>
<dbReference type="PROSITE" id="PS50928">
    <property type="entry name" value="ABC_TM1"/>
    <property type="match status" value="2"/>
</dbReference>
<evidence type="ECO:0000256" key="3">
    <source>
        <dbReference type="ARBA" id="ARBA00022475"/>
    </source>
</evidence>